<dbReference type="InterPro" id="IPR029063">
    <property type="entry name" value="SAM-dependent_MTases_sf"/>
</dbReference>
<evidence type="ECO:0000313" key="3">
    <source>
        <dbReference type="Proteomes" id="UP000754710"/>
    </source>
</evidence>
<keyword evidence="2" id="KW-0489">Methyltransferase</keyword>
<sequence>MPTTATGSASLDQPDYWWYRARSELLRTVLEEHMGAPTRALDVGSADGPSVGWMHGGHPRFTLDIDPRGLERGRGVCGSASALPFKDGAFDLVGAFDVVEHCPSEVEVMGELARVLAPGGHLLLSVPAYQWAWSDHDVRAGHFRRYTLRRLERAVDAAGLRVDRSTYAFMGVFPLFAADRIRRRLRPPGEPRAQKLDEVGTATERMLLGLSRVDARLLRRHDLPFGSSVFLAAHKPGTRHGGPA</sequence>
<dbReference type="InterPro" id="IPR013216">
    <property type="entry name" value="Methyltransf_11"/>
</dbReference>
<dbReference type="GO" id="GO:0008168">
    <property type="term" value="F:methyltransferase activity"/>
    <property type="evidence" value="ECO:0007669"/>
    <property type="project" value="UniProtKB-KW"/>
</dbReference>
<dbReference type="EMBL" id="JAIEZQ010000002">
    <property type="protein sequence ID" value="MBY9076279.1"/>
    <property type="molecule type" value="Genomic_DNA"/>
</dbReference>
<name>A0ABS7RMK3_9ACTN</name>
<dbReference type="CDD" id="cd02440">
    <property type="entry name" value="AdoMet_MTases"/>
    <property type="match status" value="1"/>
</dbReference>
<protein>
    <submittedName>
        <fullName evidence="2">Methyltransferase domain-containing protein</fullName>
    </submittedName>
</protein>
<evidence type="ECO:0000259" key="1">
    <source>
        <dbReference type="Pfam" id="PF08241"/>
    </source>
</evidence>
<gene>
    <name evidence="2" type="ORF">K1X13_15705</name>
</gene>
<accession>A0ABS7RMK3</accession>
<feature type="domain" description="Methyltransferase type 11" evidence="1">
    <location>
        <begin position="41"/>
        <end position="123"/>
    </location>
</feature>
<dbReference type="RefSeq" id="WP_221025939.1">
    <property type="nucleotide sequence ID" value="NZ_JAIEZQ010000002.1"/>
</dbReference>
<keyword evidence="3" id="KW-1185">Reference proteome</keyword>
<keyword evidence="2" id="KW-0808">Transferase</keyword>
<reference evidence="2 3" key="1">
    <citation type="submission" date="2021-08" db="EMBL/GenBank/DDBJ databases">
        <title>Nocardioides bacterium WL0053 sp. nov., isolated from the sediment.</title>
        <authorList>
            <person name="Wang L."/>
            <person name="Zhang D."/>
            <person name="Zhang A."/>
        </authorList>
    </citation>
    <scope>NUCLEOTIDE SEQUENCE [LARGE SCALE GENOMIC DNA]</scope>
    <source>
        <strain evidence="2 3">WL0053</strain>
    </source>
</reference>
<proteinExistence type="predicted"/>
<comment type="caution">
    <text evidence="2">The sequence shown here is derived from an EMBL/GenBank/DDBJ whole genome shotgun (WGS) entry which is preliminary data.</text>
</comment>
<dbReference type="GO" id="GO:0032259">
    <property type="term" value="P:methylation"/>
    <property type="evidence" value="ECO:0007669"/>
    <property type="project" value="UniProtKB-KW"/>
</dbReference>
<dbReference type="Proteomes" id="UP000754710">
    <property type="component" value="Unassembled WGS sequence"/>
</dbReference>
<dbReference type="Pfam" id="PF08241">
    <property type="entry name" value="Methyltransf_11"/>
    <property type="match status" value="1"/>
</dbReference>
<dbReference type="Gene3D" id="3.40.50.150">
    <property type="entry name" value="Vaccinia Virus protein VP39"/>
    <property type="match status" value="1"/>
</dbReference>
<dbReference type="SUPFAM" id="SSF53335">
    <property type="entry name" value="S-adenosyl-L-methionine-dependent methyltransferases"/>
    <property type="match status" value="1"/>
</dbReference>
<evidence type="ECO:0000313" key="2">
    <source>
        <dbReference type="EMBL" id="MBY9076279.1"/>
    </source>
</evidence>
<organism evidence="2 3">
    <name type="scientific">Nocardioides jiangsuensis</name>
    <dbReference type="NCBI Taxonomy" id="2866161"/>
    <lineage>
        <taxon>Bacteria</taxon>
        <taxon>Bacillati</taxon>
        <taxon>Actinomycetota</taxon>
        <taxon>Actinomycetes</taxon>
        <taxon>Propionibacteriales</taxon>
        <taxon>Nocardioidaceae</taxon>
        <taxon>Nocardioides</taxon>
    </lineage>
</organism>